<dbReference type="RefSeq" id="WP_002594918.1">
    <property type="nucleotide sequence ID" value="NZ_KB850998.1"/>
</dbReference>
<dbReference type="GO" id="GO:0030170">
    <property type="term" value="F:pyridoxal phosphate binding"/>
    <property type="evidence" value="ECO:0007669"/>
    <property type="project" value="TreeGrafter"/>
</dbReference>
<dbReference type="Gene3D" id="3.90.1150.10">
    <property type="entry name" value="Aspartate Aminotransferase, domain 1"/>
    <property type="match status" value="1"/>
</dbReference>
<protein>
    <recommendedName>
        <fullName evidence="6">DegT/DnrJ/EryC1/StrS aminotransferase</fullName>
    </recommendedName>
</protein>
<feature type="active site" description="Proton acceptor" evidence="1">
    <location>
        <position position="207"/>
    </location>
</feature>
<gene>
    <name evidence="4" type="ORF">HMPREF1090_01056</name>
</gene>
<accession>A0A0E2HSY3</accession>
<dbReference type="SUPFAM" id="SSF53383">
    <property type="entry name" value="PLP-dependent transferases"/>
    <property type="match status" value="1"/>
</dbReference>
<dbReference type="Pfam" id="PF01041">
    <property type="entry name" value="DegT_DnrJ_EryC1"/>
    <property type="match status" value="1"/>
</dbReference>
<sequence>MKSSNIGMMVRNIPFSPPDITQIEIDEVVETLTSGWITTGPKTKELERLIAEKSGTDRAVCLNSNTACAEMTLRILGIGPGDEVIVPAYTYTASASVVNHVGAKVVLVDCEKDKFTIDYEKLEAAISFRTKVIIPVDIFGIPVDYDRILEIVDRKKYLFNPSDNKIQQAIGRVIIMSDGAHCFGAAYKGKPVAQYPDFINYSWHAVKNLTTAEGGAVTWRSIPDIDNSDLYHQYMLLSLHGQSKDAFAKTKLGAWEYDIVGPWYKCNMTDVHAAIGLGQMKRYDRILARRKEIIGIYSDAFTDLPVKVLSHYTKEYSASGHLYIMRLFDKDNVAVDTKVRNEFITKMAELGVATNVHYKPLPMHTGYKKLGFDIKNYPNAYEQFKNEVTLPLHTRLNDEDVEYVIWAVKKTASEILM</sequence>
<evidence type="ECO:0000313" key="4">
    <source>
        <dbReference type="EMBL" id="ENZ18739.1"/>
    </source>
</evidence>
<dbReference type="FunFam" id="3.40.640.10:FF:000077">
    <property type="entry name" value="Spore coat polysaccharide biosynthesis protein spsC"/>
    <property type="match status" value="1"/>
</dbReference>
<evidence type="ECO:0000256" key="1">
    <source>
        <dbReference type="PIRSR" id="PIRSR000390-1"/>
    </source>
</evidence>
<dbReference type="PATRIC" id="fig|999408.3.peg.1129"/>
<comment type="similarity">
    <text evidence="3">Belongs to the DegT/DnrJ/EryC1 family.</text>
</comment>
<dbReference type="FunFam" id="3.90.1150.10:FF:000092">
    <property type="entry name" value="Capsular polysaccharide biosynthesis protein"/>
    <property type="match status" value="1"/>
</dbReference>
<dbReference type="InterPro" id="IPR015421">
    <property type="entry name" value="PyrdxlP-dep_Trfase_major"/>
</dbReference>
<dbReference type="AlphaFoldDB" id="A0A0E2HSY3"/>
<dbReference type="InterPro" id="IPR015422">
    <property type="entry name" value="PyrdxlP-dep_Trfase_small"/>
</dbReference>
<dbReference type="InterPro" id="IPR015424">
    <property type="entry name" value="PyrdxlP-dep_Trfase"/>
</dbReference>
<dbReference type="PIRSF" id="PIRSF000390">
    <property type="entry name" value="PLP_StrS"/>
    <property type="match status" value="1"/>
</dbReference>
<evidence type="ECO:0000313" key="5">
    <source>
        <dbReference type="Proteomes" id="UP000013085"/>
    </source>
</evidence>
<evidence type="ECO:0000256" key="3">
    <source>
        <dbReference type="RuleBase" id="RU004508"/>
    </source>
</evidence>
<dbReference type="GO" id="GO:0008483">
    <property type="term" value="F:transaminase activity"/>
    <property type="evidence" value="ECO:0007669"/>
    <property type="project" value="TreeGrafter"/>
</dbReference>
<reference evidence="4 5" key="1">
    <citation type="submission" date="2013-01" db="EMBL/GenBank/DDBJ databases">
        <title>The Genome Sequence of Clostridium clostridioforme 90A8.</title>
        <authorList>
            <consortium name="The Broad Institute Genome Sequencing Platform"/>
            <person name="Earl A."/>
            <person name="Ward D."/>
            <person name="Feldgarden M."/>
            <person name="Gevers D."/>
            <person name="Courvalin P."/>
            <person name="Lambert T."/>
            <person name="Walker B."/>
            <person name="Young S.K."/>
            <person name="Zeng Q."/>
            <person name="Gargeya S."/>
            <person name="Fitzgerald M."/>
            <person name="Haas B."/>
            <person name="Abouelleil A."/>
            <person name="Alvarado L."/>
            <person name="Arachchi H.M."/>
            <person name="Berlin A.M."/>
            <person name="Chapman S.B."/>
            <person name="Dewar J."/>
            <person name="Goldberg J."/>
            <person name="Griggs A."/>
            <person name="Gujja S."/>
            <person name="Hansen M."/>
            <person name="Howarth C."/>
            <person name="Imamovic A."/>
            <person name="Larimer J."/>
            <person name="McCowan C."/>
            <person name="Murphy C."/>
            <person name="Neiman D."/>
            <person name="Pearson M."/>
            <person name="Priest M."/>
            <person name="Roberts A."/>
            <person name="Saif S."/>
            <person name="Shea T."/>
            <person name="Sisk P."/>
            <person name="Sykes S."/>
            <person name="Wortman J."/>
            <person name="Nusbaum C."/>
            <person name="Birren B."/>
        </authorList>
    </citation>
    <scope>NUCLEOTIDE SEQUENCE [LARGE SCALE GENOMIC DNA]</scope>
    <source>
        <strain evidence="4 5">90A8</strain>
    </source>
</reference>
<organism evidence="4 5">
    <name type="scientific">[Clostridium] clostridioforme 90A8</name>
    <dbReference type="NCBI Taxonomy" id="999408"/>
    <lineage>
        <taxon>Bacteria</taxon>
        <taxon>Bacillati</taxon>
        <taxon>Bacillota</taxon>
        <taxon>Clostridia</taxon>
        <taxon>Lachnospirales</taxon>
        <taxon>Lachnospiraceae</taxon>
        <taxon>Enterocloster</taxon>
    </lineage>
</organism>
<dbReference type="Gene3D" id="3.40.640.10">
    <property type="entry name" value="Type I PLP-dependent aspartate aminotransferase-like (Major domain)"/>
    <property type="match status" value="1"/>
</dbReference>
<dbReference type="InterPro" id="IPR000653">
    <property type="entry name" value="DegT/StrS_aminotransferase"/>
</dbReference>
<evidence type="ECO:0008006" key="6">
    <source>
        <dbReference type="Google" id="ProtNLM"/>
    </source>
</evidence>
<comment type="caution">
    <text evidence="4">The sequence shown here is derived from an EMBL/GenBank/DDBJ whole genome shotgun (WGS) entry which is preliminary data.</text>
</comment>
<feature type="modified residue" description="N6-(pyridoxal phosphate)lysine" evidence="2">
    <location>
        <position position="207"/>
    </location>
</feature>
<dbReference type="PANTHER" id="PTHR30244">
    <property type="entry name" value="TRANSAMINASE"/>
    <property type="match status" value="1"/>
</dbReference>
<dbReference type="CDD" id="cd00616">
    <property type="entry name" value="AHBA_syn"/>
    <property type="match status" value="1"/>
</dbReference>
<name>A0A0E2HSY3_9FIRM</name>
<dbReference type="Proteomes" id="UP000013085">
    <property type="component" value="Unassembled WGS sequence"/>
</dbReference>
<dbReference type="EMBL" id="AGYR01000007">
    <property type="protein sequence ID" value="ENZ18739.1"/>
    <property type="molecule type" value="Genomic_DNA"/>
</dbReference>
<dbReference type="GO" id="GO:0000271">
    <property type="term" value="P:polysaccharide biosynthetic process"/>
    <property type="evidence" value="ECO:0007669"/>
    <property type="project" value="TreeGrafter"/>
</dbReference>
<keyword evidence="2 3" id="KW-0663">Pyridoxal phosphate</keyword>
<dbReference type="PANTHER" id="PTHR30244:SF34">
    <property type="entry name" value="DTDP-4-AMINO-4,6-DIDEOXYGALACTOSE TRANSAMINASE"/>
    <property type="match status" value="1"/>
</dbReference>
<proteinExistence type="inferred from homology"/>
<dbReference type="HOGENOM" id="CLU_033332_0_3_9"/>
<evidence type="ECO:0000256" key="2">
    <source>
        <dbReference type="PIRSR" id="PIRSR000390-2"/>
    </source>
</evidence>